<dbReference type="GO" id="GO:0046983">
    <property type="term" value="F:protein dimerization activity"/>
    <property type="evidence" value="ECO:0007669"/>
    <property type="project" value="InterPro"/>
</dbReference>
<evidence type="ECO:0000256" key="7">
    <source>
        <dbReference type="ARBA" id="ARBA00022840"/>
    </source>
</evidence>
<keyword evidence="7" id="KW-0067">ATP-binding</keyword>
<name>A0A5S5CKC5_9BACL</name>
<gene>
    <name evidence="12" type="ORF">BCM02_101475</name>
</gene>
<evidence type="ECO:0000256" key="3">
    <source>
        <dbReference type="ARBA" id="ARBA00022553"/>
    </source>
</evidence>
<proteinExistence type="predicted"/>
<dbReference type="SUPFAM" id="SSF55874">
    <property type="entry name" value="ATPase domain of HSP90 chaperone/DNA topoisomerase II/histidine kinase"/>
    <property type="match status" value="1"/>
</dbReference>
<feature type="transmembrane region" description="Helical" evidence="9">
    <location>
        <begin position="37"/>
        <end position="59"/>
    </location>
</feature>
<sequence length="298" mass="33188">MLGYMSRGWHALWTLAVALIFPFILTGEPVNMETEELIDSVANLAILFGIGFIFQKLVGSYQRINAMYRVIQDQNRTLELYAKQIEQLTLAEERNRLSRDLHDTVGHTFTTAITGMDAVYYLIDLSPVEAKKSMRELLHFTRNGLDEVRRHIHQLAPHDEGQSLSRILNQIASEFALHTGTKVDLETTGIESPLPEQARLALIRCLQESLTNAKRHGNANRIDISLSYGQGEVRLRVEDDGQGANGINEGFGLRTMAERMANAGGSVIWIAEVGKGMTLECTVPTKRDPGLLSNQEGA</sequence>
<comment type="catalytic activity">
    <reaction evidence="1">
        <text>ATP + protein L-histidine = ADP + protein N-phospho-L-histidine.</text>
        <dbReference type="EC" id="2.7.13.3"/>
    </reaction>
</comment>
<evidence type="ECO:0000256" key="9">
    <source>
        <dbReference type="SAM" id="Phobius"/>
    </source>
</evidence>
<dbReference type="GO" id="GO:0000155">
    <property type="term" value="F:phosphorelay sensor kinase activity"/>
    <property type="evidence" value="ECO:0007669"/>
    <property type="project" value="InterPro"/>
</dbReference>
<comment type="caution">
    <text evidence="12">The sequence shown here is derived from an EMBL/GenBank/DDBJ whole genome shotgun (WGS) entry which is preliminary data.</text>
</comment>
<keyword evidence="5" id="KW-0547">Nucleotide-binding</keyword>
<dbReference type="InterPro" id="IPR003594">
    <property type="entry name" value="HATPase_dom"/>
</dbReference>
<dbReference type="GO" id="GO:0005524">
    <property type="term" value="F:ATP binding"/>
    <property type="evidence" value="ECO:0007669"/>
    <property type="project" value="UniProtKB-KW"/>
</dbReference>
<dbReference type="InterPro" id="IPR036890">
    <property type="entry name" value="HATPase_C_sf"/>
</dbReference>
<evidence type="ECO:0000313" key="13">
    <source>
        <dbReference type="Proteomes" id="UP000323257"/>
    </source>
</evidence>
<evidence type="ECO:0000313" key="12">
    <source>
        <dbReference type="EMBL" id="TYP79357.1"/>
    </source>
</evidence>
<feature type="domain" description="Signal transduction histidine kinase subgroup 3 dimerisation and phosphoacceptor" evidence="11">
    <location>
        <begin position="93"/>
        <end position="159"/>
    </location>
</feature>
<evidence type="ECO:0000256" key="1">
    <source>
        <dbReference type="ARBA" id="ARBA00000085"/>
    </source>
</evidence>
<dbReference type="Proteomes" id="UP000323257">
    <property type="component" value="Unassembled WGS sequence"/>
</dbReference>
<keyword evidence="9" id="KW-0472">Membrane</keyword>
<evidence type="ECO:0000256" key="4">
    <source>
        <dbReference type="ARBA" id="ARBA00022679"/>
    </source>
</evidence>
<evidence type="ECO:0000256" key="5">
    <source>
        <dbReference type="ARBA" id="ARBA00022741"/>
    </source>
</evidence>
<dbReference type="PANTHER" id="PTHR24421:SF10">
    <property type="entry name" value="NITRATE_NITRITE SENSOR PROTEIN NARQ"/>
    <property type="match status" value="1"/>
</dbReference>
<organism evidence="12 13">
    <name type="scientific">Paenibacillus methanolicus</name>
    <dbReference type="NCBI Taxonomy" id="582686"/>
    <lineage>
        <taxon>Bacteria</taxon>
        <taxon>Bacillati</taxon>
        <taxon>Bacillota</taxon>
        <taxon>Bacilli</taxon>
        <taxon>Bacillales</taxon>
        <taxon>Paenibacillaceae</taxon>
        <taxon>Paenibacillus</taxon>
    </lineage>
</organism>
<keyword evidence="4" id="KW-0808">Transferase</keyword>
<feature type="domain" description="Histidine kinase/HSP90-like ATPase" evidence="10">
    <location>
        <begin position="200"/>
        <end position="286"/>
    </location>
</feature>
<evidence type="ECO:0000256" key="2">
    <source>
        <dbReference type="ARBA" id="ARBA00012438"/>
    </source>
</evidence>
<dbReference type="CDD" id="cd16917">
    <property type="entry name" value="HATPase_UhpB-NarQ-NarX-like"/>
    <property type="match status" value="1"/>
</dbReference>
<keyword evidence="3" id="KW-0597">Phosphoprotein</keyword>
<keyword evidence="6 12" id="KW-0418">Kinase</keyword>
<keyword evidence="9" id="KW-0812">Transmembrane</keyword>
<accession>A0A5S5CKC5</accession>
<evidence type="ECO:0000256" key="8">
    <source>
        <dbReference type="ARBA" id="ARBA00023012"/>
    </source>
</evidence>
<dbReference type="InterPro" id="IPR011712">
    <property type="entry name" value="Sig_transdc_His_kin_sub3_dim/P"/>
</dbReference>
<evidence type="ECO:0000259" key="10">
    <source>
        <dbReference type="Pfam" id="PF02518"/>
    </source>
</evidence>
<keyword evidence="8" id="KW-0902">Two-component regulatory system</keyword>
<protein>
    <recommendedName>
        <fullName evidence="2">histidine kinase</fullName>
        <ecNumber evidence="2">2.7.13.3</ecNumber>
    </recommendedName>
</protein>
<evidence type="ECO:0000259" key="11">
    <source>
        <dbReference type="Pfam" id="PF07730"/>
    </source>
</evidence>
<dbReference type="Pfam" id="PF02518">
    <property type="entry name" value="HATPase_c"/>
    <property type="match status" value="1"/>
</dbReference>
<reference evidence="12 13" key="1">
    <citation type="submission" date="2019-07" db="EMBL/GenBank/DDBJ databases">
        <title>Genomic Encyclopedia of Type Strains, Phase III (KMG-III): the genomes of soil and plant-associated and newly described type strains.</title>
        <authorList>
            <person name="Whitman W."/>
        </authorList>
    </citation>
    <scope>NUCLEOTIDE SEQUENCE [LARGE SCALE GENOMIC DNA]</scope>
    <source>
        <strain evidence="12 13">BL24</strain>
    </source>
</reference>
<dbReference type="Gene3D" id="1.20.5.1930">
    <property type="match status" value="1"/>
</dbReference>
<dbReference type="EMBL" id="VNHS01000001">
    <property type="protein sequence ID" value="TYP79357.1"/>
    <property type="molecule type" value="Genomic_DNA"/>
</dbReference>
<dbReference type="AlphaFoldDB" id="A0A5S5CKC5"/>
<evidence type="ECO:0000256" key="6">
    <source>
        <dbReference type="ARBA" id="ARBA00022777"/>
    </source>
</evidence>
<dbReference type="GO" id="GO:0016020">
    <property type="term" value="C:membrane"/>
    <property type="evidence" value="ECO:0007669"/>
    <property type="project" value="InterPro"/>
</dbReference>
<dbReference type="PANTHER" id="PTHR24421">
    <property type="entry name" value="NITRATE/NITRITE SENSOR PROTEIN NARX-RELATED"/>
    <property type="match status" value="1"/>
</dbReference>
<dbReference type="InterPro" id="IPR050482">
    <property type="entry name" value="Sensor_HK_TwoCompSys"/>
</dbReference>
<dbReference type="EC" id="2.7.13.3" evidence="2"/>
<dbReference type="Pfam" id="PF07730">
    <property type="entry name" value="HisKA_3"/>
    <property type="match status" value="1"/>
</dbReference>
<keyword evidence="13" id="KW-1185">Reference proteome</keyword>
<keyword evidence="9" id="KW-1133">Transmembrane helix</keyword>
<dbReference type="Gene3D" id="3.30.565.10">
    <property type="entry name" value="Histidine kinase-like ATPase, C-terminal domain"/>
    <property type="match status" value="1"/>
</dbReference>